<accession>A0A7W6WDH5</accession>
<dbReference type="AlphaFoldDB" id="A0A7W6WDH5"/>
<dbReference type="Proteomes" id="UP000533641">
    <property type="component" value="Unassembled WGS sequence"/>
</dbReference>
<protein>
    <submittedName>
        <fullName evidence="2">Uncharacterized protein</fullName>
    </submittedName>
</protein>
<sequence>MVKAELARFARAVSMLFGKRTFLGVAAKDEDGQALSDIRMTPGQKLEVRSAWSMPASIGRAETQSEIGPEVEVQEHTAEETDLGKGGMRIDLSRIGGN</sequence>
<dbReference type="RefSeq" id="WP_183923862.1">
    <property type="nucleotide sequence ID" value="NZ_JACIGM010000002.1"/>
</dbReference>
<reference evidence="2 3" key="1">
    <citation type="submission" date="2020-08" db="EMBL/GenBank/DDBJ databases">
        <title>Genomic Encyclopedia of Type Strains, Phase IV (KMG-V): Genome sequencing to study the core and pangenomes of soil and plant-associated prokaryotes.</title>
        <authorList>
            <person name="Whitman W."/>
        </authorList>
    </citation>
    <scope>NUCLEOTIDE SEQUENCE [LARGE SCALE GENOMIC DNA]</scope>
    <source>
        <strain evidence="2 3">SEMIA 402</strain>
    </source>
</reference>
<feature type="compositionally biased region" description="Basic and acidic residues" evidence="1">
    <location>
        <begin position="73"/>
        <end position="83"/>
    </location>
</feature>
<name>A0A7W6WDH5_9HYPH</name>
<comment type="caution">
    <text evidence="2">The sequence shown here is derived from an EMBL/GenBank/DDBJ whole genome shotgun (WGS) entry which is preliminary data.</text>
</comment>
<gene>
    <name evidence="2" type="ORF">GGE12_001287</name>
</gene>
<feature type="region of interest" description="Disordered" evidence="1">
    <location>
        <begin position="57"/>
        <end position="98"/>
    </location>
</feature>
<organism evidence="2 3">
    <name type="scientific">Rhizobium mongolense</name>
    <dbReference type="NCBI Taxonomy" id="57676"/>
    <lineage>
        <taxon>Bacteria</taxon>
        <taxon>Pseudomonadati</taxon>
        <taxon>Pseudomonadota</taxon>
        <taxon>Alphaproteobacteria</taxon>
        <taxon>Hyphomicrobiales</taxon>
        <taxon>Rhizobiaceae</taxon>
        <taxon>Rhizobium/Agrobacterium group</taxon>
        <taxon>Rhizobium</taxon>
    </lineage>
</organism>
<evidence type="ECO:0000313" key="2">
    <source>
        <dbReference type="EMBL" id="MBB4273533.1"/>
    </source>
</evidence>
<dbReference type="EMBL" id="JACIGM010000002">
    <property type="protein sequence ID" value="MBB4273533.1"/>
    <property type="molecule type" value="Genomic_DNA"/>
</dbReference>
<proteinExistence type="predicted"/>
<evidence type="ECO:0000256" key="1">
    <source>
        <dbReference type="SAM" id="MobiDB-lite"/>
    </source>
</evidence>
<evidence type="ECO:0000313" key="3">
    <source>
        <dbReference type="Proteomes" id="UP000533641"/>
    </source>
</evidence>